<dbReference type="InterPro" id="IPR036397">
    <property type="entry name" value="RNaseH_sf"/>
</dbReference>
<reference evidence="1" key="1">
    <citation type="submission" date="2020-11" db="EMBL/GenBank/DDBJ databases">
        <authorList>
            <person name="Whitehead M."/>
        </authorList>
    </citation>
    <scope>NUCLEOTIDE SEQUENCE</scope>
    <source>
        <strain evidence="1">EGII</strain>
    </source>
</reference>
<protein>
    <submittedName>
        <fullName evidence="1">(Mediterranean fruit fly) hypothetical protein</fullName>
    </submittedName>
</protein>
<dbReference type="Gene3D" id="3.30.420.10">
    <property type="entry name" value="Ribonuclease H-like superfamily/Ribonuclease H"/>
    <property type="match status" value="1"/>
</dbReference>
<dbReference type="PANTHER" id="PTHR47326:SF1">
    <property type="entry name" value="HTH PSQ-TYPE DOMAIN-CONTAINING PROTEIN"/>
    <property type="match status" value="1"/>
</dbReference>
<comment type="caution">
    <text evidence="1">The sequence shown here is derived from an EMBL/GenBank/DDBJ whole genome shotgun (WGS) entry which is preliminary data.</text>
</comment>
<dbReference type="Proteomes" id="UP000606786">
    <property type="component" value="Unassembled WGS sequence"/>
</dbReference>
<gene>
    <name evidence="1" type="ORF">CCAP1982_LOCUS21364</name>
</gene>
<dbReference type="AlphaFoldDB" id="A0A811VGJ5"/>
<evidence type="ECO:0000313" key="1">
    <source>
        <dbReference type="EMBL" id="CAD7013293.1"/>
    </source>
</evidence>
<name>A0A811VGJ5_CERCA</name>
<proteinExistence type="predicted"/>
<dbReference type="GO" id="GO:0003676">
    <property type="term" value="F:nucleic acid binding"/>
    <property type="evidence" value="ECO:0007669"/>
    <property type="project" value="InterPro"/>
</dbReference>
<dbReference type="EMBL" id="CAJHJT010000056">
    <property type="protein sequence ID" value="CAD7013293.1"/>
    <property type="molecule type" value="Genomic_DNA"/>
</dbReference>
<evidence type="ECO:0000313" key="2">
    <source>
        <dbReference type="Proteomes" id="UP000606786"/>
    </source>
</evidence>
<keyword evidence="2" id="KW-1185">Reference proteome</keyword>
<organism evidence="1 2">
    <name type="scientific">Ceratitis capitata</name>
    <name type="common">Mediterranean fruit fly</name>
    <name type="synonym">Tephritis capitata</name>
    <dbReference type="NCBI Taxonomy" id="7213"/>
    <lineage>
        <taxon>Eukaryota</taxon>
        <taxon>Metazoa</taxon>
        <taxon>Ecdysozoa</taxon>
        <taxon>Arthropoda</taxon>
        <taxon>Hexapoda</taxon>
        <taxon>Insecta</taxon>
        <taxon>Pterygota</taxon>
        <taxon>Neoptera</taxon>
        <taxon>Endopterygota</taxon>
        <taxon>Diptera</taxon>
        <taxon>Brachycera</taxon>
        <taxon>Muscomorpha</taxon>
        <taxon>Tephritoidea</taxon>
        <taxon>Tephritidae</taxon>
        <taxon>Ceratitis</taxon>
        <taxon>Ceratitis</taxon>
    </lineage>
</organism>
<sequence>MQELYLQDTWFQQDGGTCHTARETMDLLRGEFDEHFISRSEPVNWPPRSCDLDYFSWGYVKSNVYTEKPLQLTHWRTTLKRLLVRYRPKCWKEYAKMALRGWTIWGAVTVNICMI</sequence>
<dbReference type="PANTHER" id="PTHR47326">
    <property type="entry name" value="TRANSPOSABLE ELEMENT TC3 TRANSPOSASE-LIKE PROTEIN"/>
    <property type="match status" value="1"/>
</dbReference>
<accession>A0A811VGJ5</accession>